<organism evidence="1 4">
    <name type="scientific">Algibacter amylolyticus</name>
    <dbReference type="NCBI Taxonomy" id="1608400"/>
    <lineage>
        <taxon>Bacteria</taxon>
        <taxon>Pseudomonadati</taxon>
        <taxon>Bacteroidota</taxon>
        <taxon>Flavobacteriia</taxon>
        <taxon>Flavobacteriales</taxon>
        <taxon>Flavobacteriaceae</taxon>
        <taxon>Algibacter</taxon>
    </lineage>
</organism>
<dbReference type="Proteomes" id="UP000315145">
    <property type="component" value="Unassembled WGS sequence"/>
</dbReference>
<dbReference type="OrthoDB" id="1354274at2"/>
<keyword evidence="3" id="KW-1185">Reference proteome</keyword>
<dbReference type="Proteomes" id="UP000322315">
    <property type="component" value="Unassembled WGS sequence"/>
</dbReference>
<reference evidence="1 4" key="1">
    <citation type="journal article" date="2015" name="Int. J. Syst. Evol. Microbiol.">
        <title>Algibacter amylolyticus sp. nov., isolated from intertidal sediment.</title>
        <authorList>
            <person name="Zhang D.C."/>
            <person name="Wu J."/>
            <person name="Neuner K."/>
            <person name="Yao J."/>
            <person name="Margesin R."/>
        </authorList>
    </citation>
    <scope>NUCLEOTIDE SEQUENCE [LARGE SCALE GENOMIC DNA]</scope>
    <source>
        <strain evidence="1 4">RU-4-M-4</strain>
    </source>
</reference>
<gene>
    <name evidence="1" type="ORF">F2B50_13300</name>
    <name evidence="2" type="ORF">FPF71_13300</name>
</gene>
<dbReference type="RefSeq" id="WP_144117150.1">
    <property type="nucleotide sequence ID" value="NZ_JACHGE010000002.1"/>
</dbReference>
<comment type="caution">
    <text evidence="1">The sequence shown here is derived from an EMBL/GenBank/DDBJ whole genome shotgun (WGS) entry which is preliminary data.</text>
</comment>
<evidence type="ECO:0000313" key="2">
    <source>
        <dbReference type="EMBL" id="TSJ74156.1"/>
    </source>
</evidence>
<protein>
    <submittedName>
        <fullName evidence="1">Uncharacterized protein</fullName>
    </submittedName>
</protein>
<sequence>MDDITVIYRNDFGLVFWWKRCAVEDYKKINLVFNNTALHFTALELLTFLQHIETSINKLITTCNSNNQEQLMLLETPAPQVSFVLNYEDLIGIENLVIGTLYELELNTGLKHYKNQNTNRKNKF</sequence>
<reference evidence="2 3" key="2">
    <citation type="submission" date="2019-07" db="EMBL/GenBank/DDBJ databases">
        <title>Algibacter marinivivus sp. nov., isolated from the surface of a marine red alga.</title>
        <authorList>
            <person name="Zhong X."/>
            <person name="Xu W."/>
            <person name="Zhang Y."/>
            <person name="Zhang Q."/>
            <person name="Du Z."/>
        </authorList>
    </citation>
    <scope>NUCLEOTIDE SEQUENCE [LARGE SCALE GENOMIC DNA]</scope>
    <source>
        <strain evidence="2 3">RU-4-M-4</strain>
    </source>
</reference>
<evidence type="ECO:0000313" key="3">
    <source>
        <dbReference type="Proteomes" id="UP000315145"/>
    </source>
</evidence>
<accession>A0A5M7B5M7</accession>
<evidence type="ECO:0000313" key="4">
    <source>
        <dbReference type="Proteomes" id="UP000322315"/>
    </source>
</evidence>
<dbReference type="EMBL" id="VWRS01000008">
    <property type="protein sequence ID" value="KAA5823668.1"/>
    <property type="molecule type" value="Genomic_DNA"/>
</dbReference>
<reference evidence="1" key="3">
    <citation type="submission" date="2019-09" db="EMBL/GenBank/DDBJ databases">
        <authorList>
            <person name="Zhang D.-C."/>
        </authorList>
    </citation>
    <scope>NUCLEOTIDE SEQUENCE</scope>
    <source>
        <strain evidence="1">RU-4-M-4</strain>
    </source>
</reference>
<proteinExistence type="predicted"/>
<dbReference type="AlphaFoldDB" id="A0A5M7B5M7"/>
<evidence type="ECO:0000313" key="1">
    <source>
        <dbReference type="EMBL" id="KAA5823668.1"/>
    </source>
</evidence>
<dbReference type="EMBL" id="VMBF01000008">
    <property type="protein sequence ID" value="TSJ74156.1"/>
    <property type="molecule type" value="Genomic_DNA"/>
</dbReference>
<name>A0A5M7B5M7_9FLAO</name>